<dbReference type="Pfam" id="PF00804">
    <property type="entry name" value="Syntaxin"/>
    <property type="match status" value="1"/>
</dbReference>
<feature type="domain" description="PPM-type phosphatase" evidence="5">
    <location>
        <begin position="182"/>
        <end position="464"/>
    </location>
</feature>
<evidence type="ECO:0000313" key="7">
    <source>
        <dbReference type="Proteomes" id="UP000284702"/>
    </source>
</evidence>
<dbReference type="Gene3D" id="1.20.5.110">
    <property type="match status" value="1"/>
</dbReference>
<dbReference type="Pfam" id="PF05739">
    <property type="entry name" value="SNARE"/>
    <property type="match status" value="1"/>
</dbReference>
<dbReference type="SMART" id="SM00397">
    <property type="entry name" value="t_SNARE"/>
    <property type="match status" value="1"/>
</dbReference>
<evidence type="ECO:0000313" key="6">
    <source>
        <dbReference type="EMBL" id="RQM20047.1"/>
    </source>
</evidence>
<dbReference type="CDD" id="cd15848">
    <property type="entry name" value="SNARE_syntaxin1-like"/>
    <property type="match status" value="1"/>
</dbReference>
<dbReference type="SMART" id="SM00331">
    <property type="entry name" value="PP2C_SIG"/>
    <property type="match status" value="1"/>
</dbReference>
<dbReference type="InterPro" id="IPR016135">
    <property type="entry name" value="UBQ-conjugating_enzyme/RWD"/>
</dbReference>
<evidence type="ECO:0000256" key="2">
    <source>
        <dbReference type="RuleBase" id="RU003858"/>
    </source>
</evidence>
<dbReference type="GO" id="GO:0004722">
    <property type="term" value="F:protein serine/threonine phosphatase activity"/>
    <property type="evidence" value="ECO:0007669"/>
    <property type="project" value="InterPro"/>
</dbReference>
<proteinExistence type="inferred from homology"/>
<name>A0A3R7XPY7_APHAT</name>
<dbReference type="GO" id="GO:0005484">
    <property type="term" value="F:SNAP receptor activity"/>
    <property type="evidence" value="ECO:0007669"/>
    <property type="project" value="InterPro"/>
</dbReference>
<dbReference type="CDD" id="cd00143">
    <property type="entry name" value="PP2Cc"/>
    <property type="match status" value="1"/>
</dbReference>
<feature type="domain" description="T-SNARE coiled-coil homology" evidence="4">
    <location>
        <begin position="731"/>
        <end position="793"/>
    </location>
</feature>
<dbReference type="PANTHER" id="PTHR13832:SF827">
    <property type="entry name" value="PROTEIN PHOSPHATASE 1L"/>
    <property type="match status" value="1"/>
</dbReference>
<keyword evidence="3" id="KW-1133">Transmembrane helix</keyword>
<dbReference type="PROSITE" id="PS51746">
    <property type="entry name" value="PPM_2"/>
    <property type="match status" value="1"/>
</dbReference>
<dbReference type="Gene3D" id="1.20.58.70">
    <property type="match status" value="1"/>
</dbReference>
<feature type="transmembrane region" description="Helical" evidence="3">
    <location>
        <begin position="805"/>
        <end position="825"/>
    </location>
</feature>
<evidence type="ECO:0000256" key="1">
    <source>
        <dbReference type="ARBA" id="ARBA00009063"/>
    </source>
</evidence>
<dbReference type="SUPFAM" id="SSF54495">
    <property type="entry name" value="UBC-like"/>
    <property type="match status" value="1"/>
</dbReference>
<dbReference type="GO" id="GO:0006886">
    <property type="term" value="P:intracellular protein transport"/>
    <property type="evidence" value="ECO:0007669"/>
    <property type="project" value="InterPro"/>
</dbReference>
<dbReference type="SMART" id="SM00332">
    <property type="entry name" value="PP2Cc"/>
    <property type="match status" value="1"/>
</dbReference>
<comment type="caution">
    <text evidence="6">The sequence shown here is derived from an EMBL/GenBank/DDBJ whole genome shotgun (WGS) entry which is preliminary data.</text>
</comment>
<gene>
    <name evidence="6" type="ORF">B5M09_010915</name>
</gene>
<keyword evidence="3" id="KW-0472">Membrane</keyword>
<dbReference type="PROSITE" id="PS00914">
    <property type="entry name" value="SYNTAXIN"/>
    <property type="match status" value="1"/>
</dbReference>
<dbReference type="VEuPathDB" id="FungiDB:H257_07578"/>
<sequence>SADETDHNRHDDMAASLVVDRLRLELDMLRRDTMLWWLHALPDITIQSLVQSHGGISISADVVPSPELDLPADPMTIEFLVSSKYGSLPPVVRCPGSFVHGICDPKSRVVNLPMLSRVERGWSKSYSIASILHTIRRTFVRKPSLASSDGGGVGPWDIRSKYLQYMESKHHMTSTDVIVAHCVGVGSTSVGARDLMEDALVCVDELACGSSSTLGFHPALYCVADGHAGITCADYLMRRLPEAVGAILGQDKSPREALYRAFMQVDSDYNEWALANNDMYDDMNNHVMKCLLVVTDDEGRSGSTCICVLYDGLDKLYCANVGDSRALLIRGRQAIQISRDHRSVDVEEQGYIVSRGGFITNDRTFGQLTVTRAFGDVDIKKQFGPSLCALPEISEWTLSPSGDDVVVLASDGLFAVMDNRTVASIVTAMLDNGAALPAIADELVRICVADRRGEDNTSVVVIELTTDSHDRRGDDVAAAARTDDDVLMVEGEKLLKADKSVDTLLHDLALQDDVGTPLVMTTSTKAEVLRRPTTVSRVALQNDEELMDFLLDEQNFSGVARPKFMEKFFVDVEEMQADLGKITVATDRIAELNHQALLATATGEEQSTQELCLVIDTTNKIAARAKGLLELIKKETADKKKDKNAPASEMRIRDNMSTTLTRKFMDTMKDYQKAQQRFKADMKNKVKRQVQIVKPDASEHEIDMVMRSADPGAIYRSAILQGSNDSIKEVYMNCHDKYQDVLKLEQSVAELHQMFLDLALLVEQQGEMLDQIEFQVKTASNYIDAGNKEVTKALKSQKSMRKKMCCLLFFGLIVILIAVLASGAFKST</sequence>
<evidence type="ECO:0000259" key="4">
    <source>
        <dbReference type="PROSITE" id="PS50192"/>
    </source>
</evidence>
<dbReference type="InterPro" id="IPR006012">
    <property type="entry name" value="Syntaxin/epimorphin_CS"/>
</dbReference>
<dbReference type="Gene3D" id="3.60.40.10">
    <property type="entry name" value="PPM-type phosphatase domain"/>
    <property type="match status" value="1"/>
</dbReference>
<dbReference type="Proteomes" id="UP000284702">
    <property type="component" value="Unassembled WGS sequence"/>
</dbReference>
<organism evidence="6 7">
    <name type="scientific">Aphanomyces astaci</name>
    <name type="common">Crayfish plague agent</name>
    <dbReference type="NCBI Taxonomy" id="112090"/>
    <lineage>
        <taxon>Eukaryota</taxon>
        <taxon>Sar</taxon>
        <taxon>Stramenopiles</taxon>
        <taxon>Oomycota</taxon>
        <taxon>Saprolegniomycetes</taxon>
        <taxon>Saprolegniales</taxon>
        <taxon>Verrucalvaceae</taxon>
        <taxon>Aphanomyces</taxon>
    </lineage>
</organism>
<dbReference type="InterPro" id="IPR010989">
    <property type="entry name" value="SNARE"/>
</dbReference>
<dbReference type="GO" id="GO:0016192">
    <property type="term" value="P:vesicle-mediated transport"/>
    <property type="evidence" value="ECO:0007669"/>
    <property type="project" value="InterPro"/>
</dbReference>
<dbReference type="InterPro" id="IPR001932">
    <property type="entry name" value="PPM-type_phosphatase-like_dom"/>
</dbReference>
<dbReference type="PROSITE" id="PS50192">
    <property type="entry name" value="T_SNARE"/>
    <property type="match status" value="1"/>
</dbReference>
<reference evidence="6" key="1">
    <citation type="submission" date="2018-07" db="EMBL/GenBank/DDBJ databases">
        <title>Annotation of Aphanomyces astaci genome assembly.</title>
        <authorList>
            <person name="Studholme D.J."/>
        </authorList>
    </citation>
    <scope>NUCLEOTIDE SEQUENCE [LARGE SCALE GENOMIC DNA]</scope>
    <source>
        <strain evidence="6">Pc</strain>
    </source>
</reference>
<evidence type="ECO:0008006" key="8">
    <source>
        <dbReference type="Google" id="ProtNLM"/>
    </source>
</evidence>
<keyword evidence="3" id="KW-0812">Transmembrane</keyword>
<feature type="non-terminal residue" evidence="6">
    <location>
        <position position="1"/>
    </location>
</feature>
<dbReference type="SUPFAM" id="SSF47661">
    <property type="entry name" value="t-snare proteins"/>
    <property type="match status" value="1"/>
</dbReference>
<dbReference type="InterPro" id="IPR036457">
    <property type="entry name" value="PPM-type-like_dom_sf"/>
</dbReference>
<dbReference type="SMART" id="SM00503">
    <property type="entry name" value="SynN"/>
    <property type="match status" value="1"/>
</dbReference>
<dbReference type="PANTHER" id="PTHR13832">
    <property type="entry name" value="PROTEIN PHOSPHATASE 2C"/>
    <property type="match status" value="1"/>
</dbReference>
<accession>A0A3R7XPY7</accession>
<dbReference type="InterPro" id="IPR006011">
    <property type="entry name" value="Syntaxin_N"/>
</dbReference>
<dbReference type="InterPro" id="IPR000727">
    <property type="entry name" value="T_SNARE_dom"/>
</dbReference>
<dbReference type="InterPro" id="IPR015655">
    <property type="entry name" value="PP2C"/>
</dbReference>
<dbReference type="GO" id="GO:0016020">
    <property type="term" value="C:membrane"/>
    <property type="evidence" value="ECO:0007669"/>
    <property type="project" value="InterPro"/>
</dbReference>
<keyword evidence="7" id="KW-1185">Reference proteome</keyword>
<dbReference type="EMBL" id="MZMZ02004065">
    <property type="protein sequence ID" value="RQM20047.1"/>
    <property type="molecule type" value="Genomic_DNA"/>
</dbReference>
<evidence type="ECO:0000259" key="5">
    <source>
        <dbReference type="PROSITE" id="PS51746"/>
    </source>
</evidence>
<dbReference type="AlphaFoldDB" id="A0A3R7XPY7"/>
<dbReference type="Pfam" id="PF00481">
    <property type="entry name" value="PP2C"/>
    <property type="match status" value="1"/>
</dbReference>
<evidence type="ECO:0000256" key="3">
    <source>
        <dbReference type="SAM" id="Phobius"/>
    </source>
</evidence>
<protein>
    <recommendedName>
        <fullName evidence="8">t-SNARE coiled-coil homology domain-containing protein</fullName>
    </recommendedName>
</protein>
<dbReference type="SUPFAM" id="SSF81606">
    <property type="entry name" value="PP2C-like"/>
    <property type="match status" value="1"/>
</dbReference>
<comment type="similarity">
    <text evidence="1 2">Belongs to the syntaxin family.</text>
</comment>